<comment type="caution">
    <text evidence="1">The sequence shown here is derived from an EMBL/GenBank/DDBJ whole genome shotgun (WGS) entry which is preliminary data.</text>
</comment>
<evidence type="ECO:0000313" key="2">
    <source>
        <dbReference type="Proteomes" id="UP001490940"/>
    </source>
</evidence>
<gene>
    <name evidence="1" type="ORF">AAGT82_07960</name>
</gene>
<dbReference type="RefSeq" id="WP_342697701.1">
    <property type="nucleotide sequence ID" value="NZ_JBCGUG010000003.1"/>
</dbReference>
<sequence length="377" mass="44242">MLNNKDFPCHASILVDKNINFLFGSGASASYIPTLRIDDHNTYETLLTDSNFSHLENYIYWNYYKDVILPTYCFLPEEEGQQENFSKTLGYYKSFISELVGLLNRRSANHIRRANIFTTNYDLFVERSADELLSSLKFHLNDGSNGLIDKQLDISNFHISTWHQGTHDSYRYEIPMINLIKMHGSVSWSKKNDSTINIDYLKKENVLIPPEIDIENRSLIDLIQNNDLGIELDFGVAFEEEENSRLALFRENYNKLAIVSPTKEKFKETVFQQHYYQSLRLLSYELEKPQSVLICFGFSFQDEHIREIIKRSLSNPTLKVFIFCYKKHAKREIKRILNDPRVTFIYPKDSEDCITFKKLTTKIFNFDNTGDLEWTSL</sequence>
<organism evidence="1 2">
    <name type="scientific">Enterobacter quasihormaechei</name>
    <dbReference type="NCBI Taxonomy" id="2529382"/>
    <lineage>
        <taxon>Bacteria</taxon>
        <taxon>Pseudomonadati</taxon>
        <taxon>Pseudomonadota</taxon>
        <taxon>Gammaproteobacteria</taxon>
        <taxon>Enterobacterales</taxon>
        <taxon>Enterobacteriaceae</taxon>
        <taxon>Enterobacter</taxon>
    </lineage>
</organism>
<protein>
    <recommendedName>
        <fullName evidence="3">SIR2-like domain-containing protein</fullName>
    </recommendedName>
</protein>
<keyword evidence="2" id="KW-1185">Reference proteome</keyword>
<name>A0ABU9PHH3_9ENTR</name>
<accession>A0ABU9PHH3</accession>
<dbReference type="Proteomes" id="UP001490940">
    <property type="component" value="Unassembled WGS sequence"/>
</dbReference>
<proteinExistence type="predicted"/>
<reference evidence="1 2" key="1">
    <citation type="submission" date="2024-04" db="EMBL/GenBank/DDBJ databases">
        <title>Draft genome sequence of a multidrug-resistant Enterobacter quasihormaechei Hakim RU_CBWE strain isolated from pond surface water at the University of Rajshahi in Bangladesh.</title>
        <authorList>
            <person name="Raihan J."/>
            <person name="Islam M.S."/>
            <person name="Khan M.U."/>
            <person name="Romance M."/>
            <person name="Haque M.H."/>
        </authorList>
    </citation>
    <scope>NUCLEOTIDE SEQUENCE [LARGE SCALE GENOMIC DNA]</scope>
    <source>
        <strain evidence="1 2">Hakim RU_CBWE</strain>
    </source>
</reference>
<evidence type="ECO:0008006" key="3">
    <source>
        <dbReference type="Google" id="ProtNLM"/>
    </source>
</evidence>
<evidence type="ECO:0000313" key="1">
    <source>
        <dbReference type="EMBL" id="MEM0704358.1"/>
    </source>
</evidence>
<dbReference type="EMBL" id="JBCGUG010000003">
    <property type="protein sequence ID" value="MEM0704358.1"/>
    <property type="molecule type" value="Genomic_DNA"/>
</dbReference>